<accession>A0A7Y9U5T2</accession>
<protein>
    <submittedName>
        <fullName evidence="1">Uncharacterized protein</fullName>
    </submittedName>
</protein>
<gene>
    <name evidence="1" type="ORF">BDD16_000918</name>
</gene>
<name>A0A7Y9U5T2_9BURK</name>
<reference evidence="1 2" key="1">
    <citation type="submission" date="2020-07" db="EMBL/GenBank/DDBJ databases">
        <title>Genomic Encyclopedia of Archaeal and Bacterial Type Strains, Phase II (KMG-II): from individual species to whole genera.</title>
        <authorList>
            <person name="Goeker M."/>
        </authorList>
    </citation>
    <scope>NUCLEOTIDE SEQUENCE [LARGE SCALE GENOMIC DNA]</scope>
    <source>
        <strain evidence="1 2">DSM 21226</strain>
    </source>
</reference>
<keyword evidence="2" id="KW-1185">Reference proteome</keyword>
<dbReference type="Proteomes" id="UP000518288">
    <property type="component" value="Unassembled WGS sequence"/>
</dbReference>
<dbReference type="EMBL" id="JACCFH010000001">
    <property type="protein sequence ID" value="NYG31932.1"/>
    <property type="molecule type" value="Genomic_DNA"/>
</dbReference>
<organism evidence="1 2">
    <name type="scientific">Sphaerotilus montanus</name>
    <dbReference type="NCBI Taxonomy" id="522889"/>
    <lineage>
        <taxon>Bacteria</taxon>
        <taxon>Pseudomonadati</taxon>
        <taxon>Pseudomonadota</taxon>
        <taxon>Betaproteobacteria</taxon>
        <taxon>Burkholderiales</taxon>
        <taxon>Sphaerotilaceae</taxon>
        <taxon>Sphaerotilus</taxon>
    </lineage>
</organism>
<evidence type="ECO:0000313" key="1">
    <source>
        <dbReference type="EMBL" id="NYG31932.1"/>
    </source>
</evidence>
<proteinExistence type="predicted"/>
<evidence type="ECO:0000313" key="2">
    <source>
        <dbReference type="Proteomes" id="UP000518288"/>
    </source>
</evidence>
<sequence>MAHVFATLGLRPNRRAADPLKRLALSTGKGARTAAGAASRDAELSRKAGADWKRADVCMGVGAVDVHGGLSVATGNPHAHQKGQPPYCAVLPLTQAVTENGPQTPVFEATPATPMTPCPKPLQAGKTGTQGDTQDTAARLENIGRLFARCRAITAPKTADNWRHRRPPAVLTPTLSGWC</sequence>
<dbReference type="AlphaFoldDB" id="A0A7Y9U5T2"/>
<dbReference type="RefSeq" id="WP_179632876.1">
    <property type="nucleotide sequence ID" value="NZ_JACCFH010000001.1"/>
</dbReference>
<comment type="caution">
    <text evidence="1">The sequence shown here is derived from an EMBL/GenBank/DDBJ whole genome shotgun (WGS) entry which is preliminary data.</text>
</comment>